<dbReference type="Gene3D" id="1.10.10.10">
    <property type="entry name" value="Winged helix-like DNA-binding domain superfamily/Winged helix DNA-binding domain"/>
    <property type="match status" value="1"/>
</dbReference>
<keyword evidence="6" id="KW-1185">Reference proteome</keyword>
<dbReference type="AlphaFoldDB" id="A0A975IPB9"/>
<dbReference type="GO" id="GO:0003677">
    <property type="term" value="F:DNA binding"/>
    <property type="evidence" value="ECO:0007669"/>
    <property type="project" value="UniProtKB-KW"/>
</dbReference>
<dbReference type="GO" id="GO:0003700">
    <property type="term" value="F:DNA-binding transcription factor activity"/>
    <property type="evidence" value="ECO:0007669"/>
    <property type="project" value="InterPro"/>
</dbReference>
<dbReference type="InterPro" id="IPR045981">
    <property type="entry name" value="DUF5937"/>
</dbReference>
<feature type="domain" description="HTH arsR-type" evidence="4">
    <location>
        <begin position="278"/>
        <end position="353"/>
    </location>
</feature>
<dbReference type="KEGG" id="aarc:G127AT_10925"/>
<dbReference type="InterPro" id="IPR036390">
    <property type="entry name" value="WH_DNA-bd_sf"/>
</dbReference>
<evidence type="ECO:0000313" key="6">
    <source>
        <dbReference type="Proteomes" id="UP000671914"/>
    </source>
</evidence>
<dbReference type="SUPFAM" id="SSF46785">
    <property type="entry name" value="Winged helix' DNA-binding domain"/>
    <property type="match status" value="1"/>
</dbReference>
<evidence type="ECO:0000256" key="2">
    <source>
        <dbReference type="ARBA" id="ARBA00023125"/>
    </source>
</evidence>
<gene>
    <name evidence="5" type="ORF">G127AT_10925</name>
</gene>
<sequence>MPRARHALPVPSGSRPGIHPRYLFDVDRNVVEFRLAPDDVSAIRFGLSPGHELAHAVRVLQRPAEHPMQWGWLRAVRGRVPQGAFDTLAVLIGPSGYFPDFLTAEPEWDLDAAGELERLRAASIDGMRVDLGKMLVRTTGARHDAVRGMLADPVVWRARIADAWEAVWAALLTPVWTQLERILRADVAVRSRRIALGGIAAMAAELHPRVSWSADAVRVELAAHREIVDCRGSGLRLVPSVFSGGCSVLTEAPVQPTLFYPAEGVTESWARRTASAAAALAALLGPARAGILLASGEPRTTSRVAADAGLAASTASHHLSVLRDAGLIASRRDGPRVLHLRTPLGEAVIGARL</sequence>
<evidence type="ECO:0000259" key="4">
    <source>
        <dbReference type="SMART" id="SM00418"/>
    </source>
</evidence>
<reference evidence="5" key="1">
    <citation type="submission" date="2021-03" db="EMBL/GenBank/DDBJ databases">
        <title>Agromyces archimandritus sp. nov., isolated from the cockroach Archimandrita tessellata.</title>
        <authorList>
            <person name="Guzman J."/>
            <person name="Ortuzar M."/>
            <person name="Poehlein A."/>
            <person name="Daniel R."/>
            <person name="Trujillo M."/>
            <person name="Vilcinskas A."/>
        </authorList>
    </citation>
    <scope>NUCLEOTIDE SEQUENCE</scope>
    <source>
        <strain evidence="5">G127AT</strain>
    </source>
</reference>
<dbReference type="Pfam" id="PF19361">
    <property type="entry name" value="DUF5937"/>
    <property type="match status" value="1"/>
</dbReference>
<keyword evidence="2" id="KW-0238">DNA-binding</keyword>
<evidence type="ECO:0000256" key="3">
    <source>
        <dbReference type="ARBA" id="ARBA00023163"/>
    </source>
</evidence>
<dbReference type="InterPro" id="IPR011991">
    <property type="entry name" value="ArsR-like_HTH"/>
</dbReference>
<dbReference type="InterPro" id="IPR001845">
    <property type="entry name" value="HTH_ArsR_DNA-bd_dom"/>
</dbReference>
<organism evidence="5 6">
    <name type="scientific">Agromyces archimandritae</name>
    <dbReference type="NCBI Taxonomy" id="2781962"/>
    <lineage>
        <taxon>Bacteria</taxon>
        <taxon>Bacillati</taxon>
        <taxon>Actinomycetota</taxon>
        <taxon>Actinomycetes</taxon>
        <taxon>Micrococcales</taxon>
        <taxon>Microbacteriaceae</taxon>
        <taxon>Agromyces</taxon>
    </lineage>
</organism>
<dbReference type="EMBL" id="CP071696">
    <property type="protein sequence ID" value="QTX03831.1"/>
    <property type="molecule type" value="Genomic_DNA"/>
</dbReference>
<protein>
    <submittedName>
        <fullName evidence="5">Helix-turn-helix transcriptional regulator</fullName>
    </submittedName>
</protein>
<evidence type="ECO:0000256" key="1">
    <source>
        <dbReference type="ARBA" id="ARBA00023015"/>
    </source>
</evidence>
<proteinExistence type="predicted"/>
<dbReference type="PANTHER" id="PTHR43132">
    <property type="entry name" value="ARSENICAL RESISTANCE OPERON REPRESSOR ARSR-RELATED"/>
    <property type="match status" value="1"/>
</dbReference>
<dbReference type="Proteomes" id="UP000671914">
    <property type="component" value="Chromosome"/>
</dbReference>
<accession>A0A975IPB9</accession>
<dbReference type="SMART" id="SM00418">
    <property type="entry name" value="HTH_ARSR"/>
    <property type="match status" value="1"/>
</dbReference>
<dbReference type="CDD" id="cd00090">
    <property type="entry name" value="HTH_ARSR"/>
    <property type="match status" value="1"/>
</dbReference>
<dbReference type="Pfam" id="PF12840">
    <property type="entry name" value="HTH_20"/>
    <property type="match status" value="1"/>
</dbReference>
<dbReference type="PANTHER" id="PTHR43132:SF6">
    <property type="entry name" value="HTH-TYPE TRANSCRIPTIONAL REPRESSOR CZRA"/>
    <property type="match status" value="1"/>
</dbReference>
<dbReference type="InterPro" id="IPR036388">
    <property type="entry name" value="WH-like_DNA-bd_sf"/>
</dbReference>
<keyword evidence="3" id="KW-0804">Transcription</keyword>
<evidence type="ECO:0000313" key="5">
    <source>
        <dbReference type="EMBL" id="QTX03831.1"/>
    </source>
</evidence>
<keyword evidence="1" id="KW-0805">Transcription regulation</keyword>
<dbReference type="InterPro" id="IPR051011">
    <property type="entry name" value="Metal_resp_trans_reg"/>
</dbReference>
<name>A0A975IPB9_9MICO</name>